<dbReference type="PANTHER" id="PTHR30035:SF3">
    <property type="entry name" value="INTERMEMBRANE PHOSPHOLIPID TRANSPORT SYSTEM LIPOPROTEIN MLAA"/>
    <property type="match status" value="1"/>
</dbReference>
<evidence type="ECO:0000313" key="4">
    <source>
        <dbReference type="EMBL" id="MXU64874.1"/>
    </source>
</evidence>
<dbReference type="PANTHER" id="PTHR30035">
    <property type="entry name" value="LIPOPROTEIN VACJ-RELATED"/>
    <property type="match status" value="1"/>
</dbReference>
<keyword evidence="2 3" id="KW-0732">Signal</keyword>
<proteinExistence type="inferred from homology"/>
<sequence length="245" mass="27076">MGWKSRSLAACAVLGLAGCAANPDPTSTVFDPFEEQNRATHNANVSLDRNVVRPFSKGYVTYVPEIFRIFLRNVITNLEQPAIAVNHVLQGEFEDAGHTVARFSFNTVLGLGGLLDPATDFQFEERRTGFGETLEDFGVNEGPYVVLPFLGPSTEREALGRFVDFFSNPYTSIVPTTVSNYIIVGTGLTLVEDRQTFGSTIDSVFYDSEDSYIAARTAYLQFLRARAEGETTIENLEDPYADLLE</sequence>
<dbReference type="AlphaFoldDB" id="A0A6B0TUP4"/>
<dbReference type="Pfam" id="PF04333">
    <property type="entry name" value="MlaA"/>
    <property type="match status" value="1"/>
</dbReference>
<dbReference type="GO" id="GO:0120010">
    <property type="term" value="P:intermembrane phospholipid transfer"/>
    <property type="evidence" value="ECO:0007669"/>
    <property type="project" value="TreeGrafter"/>
</dbReference>
<organism evidence="4 5">
    <name type="scientific">Oceanomicrobium pacificus</name>
    <dbReference type="NCBI Taxonomy" id="2692916"/>
    <lineage>
        <taxon>Bacteria</taxon>
        <taxon>Pseudomonadati</taxon>
        <taxon>Pseudomonadota</taxon>
        <taxon>Alphaproteobacteria</taxon>
        <taxon>Rhodobacterales</taxon>
        <taxon>Paracoccaceae</taxon>
        <taxon>Oceanomicrobium</taxon>
    </lineage>
</organism>
<reference evidence="4 5" key="1">
    <citation type="submission" date="2019-12" db="EMBL/GenBank/DDBJ databases">
        <title>Strain KN286 was isolated from seawater, which was collected from Caroline Seamount in the tropical western Pacific.</title>
        <authorList>
            <person name="Wang Q."/>
        </authorList>
    </citation>
    <scope>NUCLEOTIDE SEQUENCE [LARGE SCALE GENOMIC DNA]</scope>
    <source>
        <strain evidence="4 5">KN286</strain>
    </source>
</reference>
<feature type="signal peptide" evidence="3">
    <location>
        <begin position="1"/>
        <end position="20"/>
    </location>
</feature>
<evidence type="ECO:0000256" key="2">
    <source>
        <dbReference type="ARBA" id="ARBA00022729"/>
    </source>
</evidence>
<dbReference type="RefSeq" id="WP_160852650.1">
    <property type="nucleotide sequence ID" value="NZ_WUWG01000001.1"/>
</dbReference>
<gene>
    <name evidence="4" type="ORF">GSH16_05415</name>
</gene>
<evidence type="ECO:0000256" key="3">
    <source>
        <dbReference type="SAM" id="SignalP"/>
    </source>
</evidence>
<evidence type="ECO:0000313" key="5">
    <source>
        <dbReference type="Proteomes" id="UP000436016"/>
    </source>
</evidence>
<protein>
    <submittedName>
        <fullName evidence="4">VacJ family lipoprotein</fullName>
    </submittedName>
</protein>
<name>A0A6B0TUP4_9RHOB</name>
<dbReference type="Proteomes" id="UP000436016">
    <property type="component" value="Unassembled WGS sequence"/>
</dbReference>
<comment type="caution">
    <text evidence="4">The sequence shown here is derived from an EMBL/GenBank/DDBJ whole genome shotgun (WGS) entry which is preliminary data.</text>
</comment>
<dbReference type="GO" id="GO:0016020">
    <property type="term" value="C:membrane"/>
    <property type="evidence" value="ECO:0007669"/>
    <property type="project" value="InterPro"/>
</dbReference>
<evidence type="ECO:0000256" key="1">
    <source>
        <dbReference type="ARBA" id="ARBA00010634"/>
    </source>
</evidence>
<dbReference type="EMBL" id="WUWG01000001">
    <property type="protein sequence ID" value="MXU64874.1"/>
    <property type="molecule type" value="Genomic_DNA"/>
</dbReference>
<feature type="chain" id="PRO_5025492076" evidence="3">
    <location>
        <begin position="21"/>
        <end position="245"/>
    </location>
</feature>
<dbReference type="PROSITE" id="PS51257">
    <property type="entry name" value="PROKAR_LIPOPROTEIN"/>
    <property type="match status" value="1"/>
</dbReference>
<accession>A0A6B0TUP4</accession>
<dbReference type="PRINTS" id="PR01805">
    <property type="entry name" value="VACJLIPOPROT"/>
</dbReference>
<comment type="similarity">
    <text evidence="1">Belongs to the MlaA family.</text>
</comment>
<dbReference type="InterPro" id="IPR007428">
    <property type="entry name" value="MlaA"/>
</dbReference>
<keyword evidence="4" id="KW-0449">Lipoprotein</keyword>
<keyword evidence="5" id="KW-1185">Reference proteome</keyword>